<evidence type="ECO:0000256" key="8">
    <source>
        <dbReference type="SAM" id="Phobius"/>
    </source>
</evidence>
<evidence type="ECO:0000313" key="10">
    <source>
        <dbReference type="EMBL" id="MCM8557710.1"/>
    </source>
</evidence>
<sequence>MQDRNNTIAGWILFAGIIALGSTLLIGEIFHKEEFANCPTEEGEPLRGFGSEEICNAVVASADEEAEQPIAFYLATADASRGEDLFRSCTNCHNAVQGGAHAAGPNLYGIMGADIGSKPGYSYSSALSEEPGVWDWEKMSAWLANPRLAISGNKMSYPGMSSPEDRAALMLWLNQQGSGIAVPPPPAVEEAPAEEGGEAATEESAEEEGAVEETEEVVEETADAA</sequence>
<feature type="transmembrane region" description="Helical" evidence="8">
    <location>
        <begin position="7"/>
        <end position="30"/>
    </location>
</feature>
<evidence type="ECO:0000256" key="4">
    <source>
        <dbReference type="ARBA" id="ARBA00022982"/>
    </source>
</evidence>
<dbReference type="InterPro" id="IPR002327">
    <property type="entry name" value="Cyt_c_1A/1B"/>
</dbReference>
<dbReference type="Pfam" id="PF00034">
    <property type="entry name" value="Cytochrom_C"/>
    <property type="match status" value="1"/>
</dbReference>
<gene>
    <name evidence="10" type="ORF">NDO55_07740</name>
</gene>
<dbReference type="GO" id="GO:0020037">
    <property type="term" value="F:heme binding"/>
    <property type="evidence" value="ECO:0007669"/>
    <property type="project" value="InterPro"/>
</dbReference>
<dbReference type="AlphaFoldDB" id="A0A9X2J347"/>
<keyword evidence="8" id="KW-0812">Transmembrane</keyword>
<evidence type="ECO:0000259" key="9">
    <source>
        <dbReference type="PROSITE" id="PS51007"/>
    </source>
</evidence>
<evidence type="ECO:0000256" key="3">
    <source>
        <dbReference type="ARBA" id="ARBA00022723"/>
    </source>
</evidence>
<evidence type="ECO:0000313" key="11">
    <source>
        <dbReference type="Proteomes" id="UP001155128"/>
    </source>
</evidence>
<protein>
    <submittedName>
        <fullName evidence="10">C-type cytochrome</fullName>
    </submittedName>
</protein>
<evidence type="ECO:0000256" key="5">
    <source>
        <dbReference type="ARBA" id="ARBA00023004"/>
    </source>
</evidence>
<dbReference type="PROSITE" id="PS51007">
    <property type="entry name" value="CYTC"/>
    <property type="match status" value="1"/>
</dbReference>
<keyword evidence="5 6" id="KW-0408">Iron</keyword>
<keyword evidence="8" id="KW-0472">Membrane</keyword>
<evidence type="ECO:0000256" key="7">
    <source>
        <dbReference type="SAM" id="MobiDB-lite"/>
    </source>
</evidence>
<dbReference type="RefSeq" id="WP_252114007.1">
    <property type="nucleotide sequence ID" value="NZ_JAMSHT010000001.1"/>
</dbReference>
<feature type="region of interest" description="Disordered" evidence="7">
    <location>
        <begin position="180"/>
        <end position="225"/>
    </location>
</feature>
<dbReference type="PRINTS" id="PR00604">
    <property type="entry name" value="CYTCHRMECIAB"/>
</dbReference>
<organism evidence="10 11">
    <name type="scientific">Sphingomicrobium sediminis</name>
    <dbReference type="NCBI Taxonomy" id="2950949"/>
    <lineage>
        <taxon>Bacteria</taxon>
        <taxon>Pseudomonadati</taxon>
        <taxon>Pseudomonadota</taxon>
        <taxon>Alphaproteobacteria</taxon>
        <taxon>Sphingomonadales</taxon>
        <taxon>Sphingomonadaceae</taxon>
        <taxon>Sphingomicrobium</taxon>
    </lineage>
</organism>
<reference evidence="10" key="1">
    <citation type="submission" date="2022-06" db="EMBL/GenBank/DDBJ databases">
        <title>Sphingomicrobium sedimins sp. nov., a marine bacterium isolated from tidal flat.</title>
        <authorList>
            <person name="Kim C.-H."/>
            <person name="Yoo Y."/>
            <person name="Kim J.-J."/>
        </authorList>
    </citation>
    <scope>NUCLEOTIDE SEQUENCE</scope>
    <source>
        <strain evidence="10">GRR-S6-50</strain>
    </source>
</reference>
<keyword evidence="8" id="KW-1133">Transmembrane helix</keyword>
<dbReference type="GO" id="GO:0009055">
    <property type="term" value="F:electron transfer activity"/>
    <property type="evidence" value="ECO:0007669"/>
    <property type="project" value="InterPro"/>
</dbReference>
<dbReference type="Gene3D" id="1.10.760.10">
    <property type="entry name" value="Cytochrome c-like domain"/>
    <property type="match status" value="1"/>
</dbReference>
<accession>A0A9X2J347</accession>
<evidence type="ECO:0000256" key="2">
    <source>
        <dbReference type="ARBA" id="ARBA00022617"/>
    </source>
</evidence>
<keyword evidence="2 6" id="KW-0349">Heme</keyword>
<dbReference type="Proteomes" id="UP001155128">
    <property type="component" value="Unassembled WGS sequence"/>
</dbReference>
<evidence type="ECO:0000256" key="1">
    <source>
        <dbReference type="ARBA" id="ARBA00022448"/>
    </source>
</evidence>
<keyword evidence="4" id="KW-0249">Electron transport</keyword>
<keyword evidence="11" id="KW-1185">Reference proteome</keyword>
<feature type="compositionally biased region" description="Acidic residues" evidence="7">
    <location>
        <begin position="191"/>
        <end position="225"/>
    </location>
</feature>
<comment type="caution">
    <text evidence="10">The sequence shown here is derived from an EMBL/GenBank/DDBJ whole genome shotgun (WGS) entry which is preliminary data.</text>
</comment>
<proteinExistence type="predicted"/>
<dbReference type="EMBL" id="JAMSHT010000001">
    <property type="protein sequence ID" value="MCM8557710.1"/>
    <property type="molecule type" value="Genomic_DNA"/>
</dbReference>
<keyword evidence="3 6" id="KW-0479">Metal-binding</keyword>
<dbReference type="InterPro" id="IPR009056">
    <property type="entry name" value="Cyt_c-like_dom"/>
</dbReference>
<feature type="domain" description="Cytochrome c" evidence="9">
    <location>
        <begin position="77"/>
        <end position="177"/>
    </location>
</feature>
<dbReference type="GO" id="GO:0046872">
    <property type="term" value="F:metal ion binding"/>
    <property type="evidence" value="ECO:0007669"/>
    <property type="project" value="UniProtKB-KW"/>
</dbReference>
<keyword evidence="1" id="KW-0813">Transport</keyword>
<dbReference type="SUPFAM" id="SSF46626">
    <property type="entry name" value="Cytochrome c"/>
    <property type="match status" value="1"/>
</dbReference>
<evidence type="ECO:0000256" key="6">
    <source>
        <dbReference type="PROSITE-ProRule" id="PRU00433"/>
    </source>
</evidence>
<dbReference type="InterPro" id="IPR036909">
    <property type="entry name" value="Cyt_c-like_dom_sf"/>
</dbReference>
<dbReference type="PANTHER" id="PTHR11961">
    <property type="entry name" value="CYTOCHROME C"/>
    <property type="match status" value="1"/>
</dbReference>
<name>A0A9X2J347_9SPHN</name>